<organism evidence="1 2">
    <name type="scientific">Bombilactobacillus mellis</name>
    <dbReference type="NCBI Taxonomy" id="1218508"/>
    <lineage>
        <taxon>Bacteria</taxon>
        <taxon>Bacillati</taxon>
        <taxon>Bacillota</taxon>
        <taxon>Bacilli</taxon>
        <taxon>Lactobacillales</taxon>
        <taxon>Lactobacillaceae</taxon>
        <taxon>Bombilactobacillus</taxon>
    </lineage>
</organism>
<dbReference type="SUPFAM" id="SSF102405">
    <property type="entry name" value="MCP/YpsA-like"/>
    <property type="match status" value="1"/>
</dbReference>
<dbReference type="NCBIfam" id="NF010181">
    <property type="entry name" value="PRK13660.1"/>
    <property type="match status" value="1"/>
</dbReference>
<dbReference type="PANTHER" id="PTHR38440:SF1">
    <property type="entry name" value="UPF0398 PROTEIN SPR0331"/>
    <property type="match status" value="1"/>
</dbReference>
<keyword evidence="2" id="KW-1185">Reference proteome</keyword>
<evidence type="ECO:0000313" key="2">
    <source>
        <dbReference type="Proteomes" id="UP000033695"/>
    </source>
</evidence>
<name>A0A0F4KUR4_9LACO</name>
<dbReference type="OrthoDB" id="2301957at2"/>
<gene>
    <name evidence="1" type="ORF">JG29_07560</name>
</gene>
<dbReference type="PIRSF" id="PIRSF021290">
    <property type="entry name" value="DUF1273"/>
    <property type="match status" value="1"/>
</dbReference>
<dbReference type="Gene3D" id="3.40.50.450">
    <property type="match status" value="1"/>
</dbReference>
<protein>
    <submittedName>
        <fullName evidence="1">Uncharacterized protein</fullName>
    </submittedName>
</protein>
<accession>A0A0F4KUR4</accession>
<sequence>MKSVKNLWISGYRSYELKIFQDQDPKKQIIEKYLLQVLEEYCDQGLQWILTGGQLGIEQYAVTVAKKPQLQAYNLQVALMTPFKNMSQHWSEKNQQHLIQAIQAADYHQSVSNQNYLNPRQFTNWQQFMLQHTDSSLLVYDLEFPGKCQYEYQAIRRYQRQHDYELRLISFYDLQEFADSQREF</sequence>
<dbReference type="PANTHER" id="PTHR38440">
    <property type="entry name" value="UPF0398 PROTEIN YPSA"/>
    <property type="match status" value="1"/>
</dbReference>
<dbReference type="PATRIC" id="fig|1218508.4.peg.774"/>
<evidence type="ECO:0000313" key="1">
    <source>
        <dbReference type="EMBL" id="KJY48936.1"/>
    </source>
</evidence>
<dbReference type="STRING" id="1218508.JG29_07560"/>
<dbReference type="InterPro" id="IPR010697">
    <property type="entry name" value="YspA"/>
</dbReference>
<dbReference type="HOGENOM" id="CLU_105319_0_0_9"/>
<comment type="caution">
    <text evidence="1">The sequence shown here is derived from an EMBL/GenBank/DDBJ whole genome shotgun (WGS) entry which is preliminary data.</text>
</comment>
<reference evidence="1 2" key="1">
    <citation type="submission" date="2014-12" db="EMBL/GenBank/DDBJ databases">
        <title>Comparative genomics of the lactic acid bacteria isolated from the honey bee gut.</title>
        <authorList>
            <person name="Ellegaard K.M."/>
            <person name="Tamarit D."/>
            <person name="Javelind E."/>
            <person name="Olofsson T."/>
            <person name="Andersson S.G."/>
            <person name="Vasquez A."/>
        </authorList>
    </citation>
    <scope>NUCLEOTIDE SEQUENCE [LARGE SCALE GENOMIC DNA]</scope>
    <source>
        <strain evidence="1 2">Hon2</strain>
    </source>
</reference>
<dbReference type="Pfam" id="PF06908">
    <property type="entry name" value="YpsA"/>
    <property type="match status" value="1"/>
</dbReference>
<dbReference type="AlphaFoldDB" id="A0A0F4KUR4"/>
<dbReference type="EMBL" id="JXBZ01000007">
    <property type="protein sequence ID" value="KJY48936.1"/>
    <property type="molecule type" value="Genomic_DNA"/>
</dbReference>
<dbReference type="Proteomes" id="UP000033695">
    <property type="component" value="Unassembled WGS sequence"/>
</dbReference>
<proteinExistence type="predicted"/>
<dbReference type="RefSeq" id="WP_045922602.1">
    <property type="nucleotide sequence ID" value="NZ_JBHTHW010000003.1"/>
</dbReference>